<evidence type="ECO:0000256" key="2">
    <source>
        <dbReference type="SAM" id="SignalP"/>
    </source>
</evidence>
<evidence type="ECO:0000313" key="4">
    <source>
        <dbReference type="Proteomes" id="UP000176741"/>
    </source>
</evidence>
<protein>
    <recommendedName>
        <fullName evidence="5">Ig-like domain-containing protein</fullName>
    </recommendedName>
</protein>
<proteinExistence type="predicted"/>
<gene>
    <name evidence="3" type="ORF">A2771_00480</name>
</gene>
<evidence type="ECO:0000313" key="3">
    <source>
        <dbReference type="EMBL" id="OGM19943.1"/>
    </source>
</evidence>
<reference evidence="3 4" key="1">
    <citation type="journal article" date="2016" name="Nat. Commun.">
        <title>Thousands of microbial genomes shed light on interconnected biogeochemical processes in an aquifer system.</title>
        <authorList>
            <person name="Anantharaman K."/>
            <person name="Brown C.T."/>
            <person name="Hug L.A."/>
            <person name="Sharon I."/>
            <person name="Castelle C.J."/>
            <person name="Probst A.J."/>
            <person name="Thomas B.C."/>
            <person name="Singh A."/>
            <person name="Wilkins M.J."/>
            <person name="Karaoz U."/>
            <person name="Brodie E.L."/>
            <person name="Williams K.H."/>
            <person name="Hubbard S.S."/>
            <person name="Banfield J.F."/>
        </authorList>
    </citation>
    <scope>NUCLEOTIDE SEQUENCE [LARGE SCALE GENOMIC DNA]</scope>
</reference>
<organism evidence="3 4">
    <name type="scientific">Candidatus Woesebacteria bacterium RIFCSPHIGHO2_01_FULL_38_26b</name>
    <dbReference type="NCBI Taxonomy" id="1802491"/>
    <lineage>
        <taxon>Bacteria</taxon>
        <taxon>Candidatus Woeseibacteriota</taxon>
    </lineage>
</organism>
<keyword evidence="1" id="KW-0812">Transmembrane</keyword>
<feature type="signal peptide" evidence="2">
    <location>
        <begin position="1"/>
        <end position="26"/>
    </location>
</feature>
<keyword evidence="1" id="KW-0472">Membrane</keyword>
<comment type="caution">
    <text evidence="3">The sequence shown here is derived from an EMBL/GenBank/DDBJ whole genome shotgun (WGS) entry which is preliminary data.</text>
</comment>
<dbReference type="Proteomes" id="UP000176741">
    <property type="component" value="Unassembled WGS sequence"/>
</dbReference>
<sequence length="199" mass="20825">MKKVKKLLPSFIFCLVTIISAGPASAQRVEPDFPACSNPSGSLKISYADGQHAIVGETGLRSGSDAVYDLADGNVLQCFCSVDSSGIQTNWWRAGSLTQEEIDTLFNLGWTFVPDGSLWGLTSEAYLAKNSLYACGGGSSSSSSNSSSSTGSVLATAASTQGAVLGLAATGDAIVIFGFALLGLIFLLLGFYLRHKYRE</sequence>
<keyword evidence="2" id="KW-0732">Signal</keyword>
<evidence type="ECO:0000256" key="1">
    <source>
        <dbReference type="SAM" id="Phobius"/>
    </source>
</evidence>
<feature type="chain" id="PRO_5009533769" description="Ig-like domain-containing protein" evidence="2">
    <location>
        <begin position="27"/>
        <end position="199"/>
    </location>
</feature>
<keyword evidence="1" id="KW-1133">Transmembrane helix</keyword>
<dbReference type="AlphaFoldDB" id="A0A1F7XY35"/>
<feature type="transmembrane region" description="Helical" evidence="1">
    <location>
        <begin position="173"/>
        <end position="193"/>
    </location>
</feature>
<accession>A0A1F7XY35</accession>
<name>A0A1F7XY35_9BACT</name>
<dbReference type="EMBL" id="MGGD01000050">
    <property type="protein sequence ID" value="OGM19943.1"/>
    <property type="molecule type" value="Genomic_DNA"/>
</dbReference>
<evidence type="ECO:0008006" key="5">
    <source>
        <dbReference type="Google" id="ProtNLM"/>
    </source>
</evidence>